<dbReference type="Proteomes" id="UP000315825">
    <property type="component" value="Unassembled WGS sequence"/>
</dbReference>
<dbReference type="EMBL" id="SHBE01000010">
    <property type="protein sequence ID" value="RZO25796.1"/>
    <property type="molecule type" value="Genomic_DNA"/>
</dbReference>
<gene>
    <name evidence="1" type="ORF">EVA92_04530</name>
</gene>
<proteinExistence type="predicted"/>
<dbReference type="AlphaFoldDB" id="A0A520MX84"/>
<comment type="caution">
    <text evidence="1">The sequence shown here is derived from an EMBL/GenBank/DDBJ whole genome shotgun (WGS) entry which is preliminary data.</text>
</comment>
<reference evidence="1 2" key="1">
    <citation type="submission" date="2019-02" db="EMBL/GenBank/DDBJ databases">
        <title>Prokaryotic population dynamics and viral predation in marine succession experiment using metagenomics: the confinement effect.</title>
        <authorList>
            <person name="Haro-Moreno J.M."/>
            <person name="Rodriguez-Valera F."/>
            <person name="Lopez-Perez M."/>
        </authorList>
    </citation>
    <scope>NUCLEOTIDE SEQUENCE [LARGE SCALE GENOMIC DNA]</scope>
    <source>
        <strain evidence="1">MED-G159</strain>
    </source>
</reference>
<dbReference type="SUPFAM" id="SSF54427">
    <property type="entry name" value="NTF2-like"/>
    <property type="match status" value="1"/>
</dbReference>
<evidence type="ECO:0000313" key="1">
    <source>
        <dbReference type="EMBL" id="RZO25796.1"/>
    </source>
</evidence>
<dbReference type="Gene3D" id="3.10.450.50">
    <property type="match status" value="1"/>
</dbReference>
<accession>A0A520MX84</accession>
<name>A0A520MX84_9GAMM</name>
<protein>
    <submittedName>
        <fullName evidence="1">Nuclear transport factor 2 family protein</fullName>
    </submittedName>
</protein>
<sequence>MRILFLFLFSLTSYADNHSVSEKNVLKSLYSYFDARNSQDYEAAMSFESSNGTFNTNSDGSFHKPMLQETLEERSQNPQSGITNIYYPEAIELADGVVHVRFYSEGIYGGRSSSGPYRTRVTMNWIMENGKWVIKTQHYSPANYGGVHMPDAYDFQN</sequence>
<dbReference type="InterPro" id="IPR032710">
    <property type="entry name" value="NTF2-like_dom_sf"/>
</dbReference>
<evidence type="ECO:0000313" key="2">
    <source>
        <dbReference type="Proteomes" id="UP000315825"/>
    </source>
</evidence>
<organism evidence="1 2">
    <name type="scientific">SAR86 cluster bacterium</name>
    <dbReference type="NCBI Taxonomy" id="2030880"/>
    <lineage>
        <taxon>Bacteria</taxon>
        <taxon>Pseudomonadati</taxon>
        <taxon>Pseudomonadota</taxon>
        <taxon>Gammaproteobacteria</taxon>
        <taxon>SAR86 cluster</taxon>
    </lineage>
</organism>